<proteinExistence type="predicted"/>
<accession>A0ABQ4A695</accession>
<name>A0ABQ4A695_9ACTN</name>
<dbReference type="Gene3D" id="3.40.630.30">
    <property type="match status" value="1"/>
</dbReference>
<dbReference type="InterPro" id="IPR000182">
    <property type="entry name" value="GNAT_dom"/>
</dbReference>
<feature type="domain" description="N-acetyltransferase" evidence="1">
    <location>
        <begin position="1"/>
        <end position="128"/>
    </location>
</feature>
<dbReference type="PROSITE" id="PS51186">
    <property type="entry name" value="GNAT"/>
    <property type="match status" value="1"/>
</dbReference>
<evidence type="ECO:0000313" key="2">
    <source>
        <dbReference type="EMBL" id="GIE26338.1"/>
    </source>
</evidence>
<reference evidence="2 3" key="1">
    <citation type="submission" date="2021-01" db="EMBL/GenBank/DDBJ databases">
        <title>Whole genome shotgun sequence of Actinoplanes humidus NBRC 14915.</title>
        <authorList>
            <person name="Komaki H."/>
            <person name="Tamura T."/>
        </authorList>
    </citation>
    <scope>NUCLEOTIDE SEQUENCE [LARGE SCALE GENOMIC DNA]</scope>
    <source>
        <strain evidence="2 3">NBRC 14915</strain>
    </source>
</reference>
<dbReference type="SUPFAM" id="SSF55729">
    <property type="entry name" value="Acyl-CoA N-acyltransferases (Nat)"/>
    <property type="match status" value="1"/>
</dbReference>
<evidence type="ECO:0000313" key="3">
    <source>
        <dbReference type="Proteomes" id="UP000603200"/>
    </source>
</evidence>
<sequence>MADDLAGQAAHPDIPVWVLTGGDEVIGCTTLLTESPEWLWTAAERAEPALFMTGTVTDPRFARQQLGCRLAWWVLDHAARTGRTWVRRGTFVPDLVRYYRDVQGWHVVREREHSGYQIVALTRRATRIPDVNIATAGI</sequence>
<evidence type="ECO:0000259" key="1">
    <source>
        <dbReference type="PROSITE" id="PS51186"/>
    </source>
</evidence>
<protein>
    <recommendedName>
        <fullName evidence="1">N-acetyltransferase domain-containing protein</fullName>
    </recommendedName>
</protein>
<dbReference type="InterPro" id="IPR016181">
    <property type="entry name" value="Acyl_CoA_acyltransferase"/>
</dbReference>
<dbReference type="EMBL" id="BOMN01000142">
    <property type="protein sequence ID" value="GIE26338.1"/>
    <property type="molecule type" value="Genomic_DNA"/>
</dbReference>
<organism evidence="2 3">
    <name type="scientific">Winogradskya humida</name>
    <dbReference type="NCBI Taxonomy" id="113566"/>
    <lineage>
        <taxon>Bacteria</taxon>
        <taxon>Bacillati</taxon>
        <taxon>Actinomycetota</taxon>
        <taxon>Actinomycetes</taxon>
        <taxon>Micromonosporales</taxon>
        <taxon>Micromonosporaceae</taxon>
        <taxon>Winogradskya</taxon>
    </lineage>
</organism>
<dbReference type="Proteomes" id="UP000603200">
    <property type="component" value="Unassembled WGS sequence"/>
</dbReference>
<gene>
    <name evidence="2" type="ORF">Ahu01nite_094400</name>
</gene>
<comment type="caution">
    <text evidence="2">The sequence shown here is derived from an EMBL/GenBank/DDBJ whole genome shotgun (WGS) entry which is preliminary data.</text>
</comment>
<keyword evidence="3" id="KW-1185">Reference proteome</keyword>